<comment type="pathway">
    <text evidence="3">Glycerolipid metabolism; triacylglycerol biosynthesis.</text>
</comment>
<dbReference type="GO" id="GO:0047196">
    <property type="term" value="F:long-chain-alcohol O-fatty-acyltransferase activity"/>
    <property type="evidence" value="ECO:0007669"/>
    <property type="project" value="UniProtKB-EC"/>
</dbReference>
<feature type="region of interest" description="Disordered" evidence="11">
    <location>
        <begin position="1"/>
        <end position="30"/>
    </location>
</feature>
<dbReference type="PANTHER" id="PTHR31650:SF42">
    <property type="entry name" value="OS01G0770100 PROTEIN"/>
    <property type="match status" value="1"/>
</dbReference>
<evidence type="ECO:0000256" key="7">
    <source>
        <dbReference type="ARBA" id="ARBA00023315"/>
    </source>
</evidence>
<proteinExistence type="inferred from homology"/>
<reference evidence="14" key="1">
    <citation type="submission" date="2020-07" db="EMBL/GenBank/DDBJ databases">
        <title>Genome sequence and genetic diversity analysis of an under-domesticated orphan crop, white fonio (Digitaria exilis).</title>
        <authorList>
            <person name="Bennetzen J.L."/>
            <person name="Chen S."/>
            <person name="Ma X."/>
            <person name="Wang X."/>
            <person name="Yssel A.E.J."/>
            <person name="Chaluvadi S.R."/>
            <person name="Johnson M."/>
            <person name="Gangashetty P."/>
            <person name="Hamidou F."/>
            <person name="Sanogo M.D."/>
            <person name="Zwaenepoel A."/>
            <person name="Wallace J."/>
            <person name="Van De Peer Y."/>
            <person name="Van Deynze A."/>
        </authorList>
    </citation>
    <scope>NUCLEOTIDE SEQUENCE</scope>
    <source>
        <tissue evidence="14">Leaves</tissue>
    </source>
</reference>
<evidence type="ECO:0000259" key="12">
    <source>
        <dbReference type="Pfam" id="PF03007"/>
    </source>
</evidence>
<keyword evidence="7" id="KW-0012">Acyltransferase</keyword>
<evidence type="ECO:0000256" key="2">
    <source>
        <dbReference type="ARBA" id="ARBA00004586"/>
    </source>
</evidence>
<evidence type="ECO:0000256" key="1">
    <source>
        <dbReference type="ARBA" id="ARBA00004162"/>
    </source>
</evidence>
<dbReference type="UniPathway" id="UPA00282"/>
<dbReference type="GO" id="GO:0005886">
    <property type="term" value="C:plasma membrane"/>
    <property type="evidence" value="ECO:0007669"/>
    <property type="project" value="UniProtKB-SubCell"/>
</dbReference>
<evidence type="ECO:0000259" key="13">
    <source>
        <dbReference type="Pfam" id="PF06974"/>
    </source>
</evidence>
<evidence type="ECO:0000256" key="4">
    <source>
        <dbReference type="ARBA" id="ARBA00005189"/>
    </source>
</evidence>
<evidence type="ECO:0000313" key="15">
    <source>
        <dbReference type="Proteomes" id="UP000636709"/>
    </source>
</evidence>
<comment type="catalytic activity">
    <reaction evidence="10">
        <text>an acyl-CoA + a 1,2-diacyl-sn-glycerol = a triacyl-sn-glycerol + CoA</text>
        <dbReference type="Rhea" id="RHEA:10868"/>
        <dbReference type="ChEBI" id="CHEBI:17815"/>
        <dbReference type="ChEBI" id="CHEBI:57287"/>
        <dbReference type="ChEBI" id="CHEBI:58342"/>
        <dbReference type="ChEBI" id="CHEBI:64615"/>
        <dbReference type="EC" id="2.3.1.20"/>
    </reaction>
</comment>
<dbReference type="PANTHER" id="PTHR31650">
    <property type="entry name" value="O-ACYLTRANSFERASE (WSD1-LIKE) FAMILY PROTEIN"/>
    <property type="match status" value="1"/>
</dbReference>
<evidence type="ECO:0000256" key="9">
    <source>
        <dbReference type="ARBA" id="ARBA00047604"/>
    </source>
</evidence>
<dbReference type="Gene3D" id="3.30.559.10">
    <property type="entry name" value="Chloramphenicol acetyltransferase-like domain"/>
    <property type="match status" value="1"/>
</dbReference>
<dbReference type="Proteomes" id="UP000636709">
    <property type="component" value="Unassembled WGS sequence"/>
</dbReference>
<comment type="subcellular location">
    <subcellularLocation>
        <location evidence="1">Cell membrane</location>
        <topology evidence="1">Single-pass membrane protein</topology>
    </subcellularLocation>
    <subcellularLocation>
        <location evidence="2">Endoplasmic reticulum membrane</location>
    </subcellularLocation>
</comment>
<comment type="caution">
    <text evidence="14">The sequence shown here is derived from an EMBL/GenBank/DDBJ whole genome shotgun (WGS) entry which is preliminary data.</text>
</comment>
<dbReference type="InterPro" id="IPR004255">
    <property type="entry name" value="O-acyltransferase_WSD1_N"/>
</dbReference>
<comment type="pathway">
    <text evidence="4">Lipid metabolism.</text>
</comment>
<dbReference type="GO" id="GO:0005789">
    <property type="term" value="C:endoplasmic reticulum membrane"/>
    <property type="evidence" value="ECO:0007669"/>
    <property type="project" value="UniProtKB-SubCell"/>
</dbReference>
<evidence type="ECO:0000256" key="8">
    <source>
        <dbReference type="ARBA" id="ARBA00024360"/>
    </source>
</evidence>
<feature type="domain" description="O-acyltransferase WSD1-like N-terminal" evidence="12">
    <location>
        <begin position="54"/>
        <end position="284"/>
    </location>
</feature>
<evidence type="ECO:0000256" key="5">
    <source>
        <dbReference type="ARBA" id="ARBA00022679"/>
    </source>
</evidence>
<sequence length="406" mass="44255">MDAGATGLRLVSAPRTPDTEQADDASMMEPVSPTGRLMDSFYIVVTIGLGTPVNLPTFRAGIEAQLARHPRFRSIQVTDVSKDGNPHWVPATVDLDDHIVVPELDPAAVAADADQAVEDYVASLSTLAMDRSRPLWDFHILDFPTSEAAATVAVRAHHSLGDGMALLTLLIACTRSAADPARLPAMPPALAARSGPIYARPCPPASAGAVAFATWLWSYVVLAWHTVADVVAFAATVVFLSDPHTLFKRRSEGGEGKVVHRKRFVHATLSLDDVKFVKDAMKCNMVEMIEAGKSKAVKWGNKLGYIILPFHIAMHDDPLEYVRTAKKTVDRKKSSLEALFTHVIGEMVLKFCGLKALTVHYQSYNNTIKVILAVDEAHFACHKLLDDFTGSLRRIRDAVAACKLQQ</sequence>
<protein>
    <recommendedName>
        <fullName evidence="16">Diacylglycerol O-acyltransferase</fullName>
    </recommendedName>
</protein>
<keyword evidence="6" id="KW-0256">Endoplasmic reticulum</keyword>
<dbReference type="AlphaFoldDB" id="A0A835FP07"/>
<dbReference type="InterPro" id="IPR045034">
    <property type="entry name" value="O-acyltransferase_WSD1-like"/>
</dbReference>
<accession>A0A835FP07</accession>
<dbReference type="GO" id="GO:0004144">
    <property type="term" value="F:diacylglycerol O-acyltransferase activity"/>
    <property type="evidence" value="ECO:0007669"/>
    <property type="project" value="UniProtKB-EC"/>
</dbReference>
<dbReference type="EMBL" id="JACEFO010000520">
    <property type="protein sequence ID" value="KAF8766204.1"/>
    <property type="molecule type" value="Genomic_DNA"/>
</dbReference>
<dbReference type="InterPro" id="IPR009721">
    <property type="entry name" value="O-acyltransferase_WSD1_C"/>
</dbReference>
<keyword evidence="15" id="KW-1185">Reference proteome</keyword>
<name>A0A835FP07_9POAL</name>
<dbReference type="GO" id="GO:0019432">
    <property type="term" value="P:triglyceride biosynthetic process"/>
    <property type="evidence" value="ECO:0007669"/>
    <property type="project" value="UniProtKB-UniPathway"/>
</dbReference>
<feature type="domain" description="O-acyltransferase WSD1 C-terminal" evidence="13">
    <location>
        <begin position="299"/>
        <end position="356"/>
    </location>
</feature>
<comment type="catalytic activity">
    <reaction evidence="9">
        <text>a long chain fatty alcohol + a fatty acyl-CoA = a long-chain alcohol wax ester + CoA</text>
        <dbReference type="Rhea" id="RHEA:38443"/>
        <dbReference type="ChEBI" id="CHEBI:17135"/>
        <dbReference type="ChEBI" id="CHEBI:57287"/>
        <dbReference type="ChEBI" id="CHEBI:77636"/>
        <dbReference type="ChEBI" id="CHEBI:235323"/>
        <dbReference type="EC" id="2.3.1.75"/>
    </reaction>
</comment>
<dbReference type="Pfam" id="PF03007">
    <property type="entry name" value="WS_DGAT_cat"/>
    <property type="match status" value="1"/>
</dbReference>
<evidence type="ECO:0000313" key="14">
    <source>
        <dbReference type="EMBL" id="KAF8766204.1"/>
    </source>
</evidence>
<evidence type="ECO:0000256" key="6">
    <source>
        <dbReference type="ARBA" id="ARBA00022824"/>
    </source>
</evidence>
<organism evidence="14 15">
    <name type="scientific">Digitaria exilis</name>
    <dbReference type="NCBI Taxonomy" id="1010633"/>
    <lineage>
        <taxon>Eukaryota</taxon>
        <taxon>Viridiplantae</taxon>
        <taxon>Streptophyta</taxon>
        <taxon>Embryophyta</taxon>
        <taxon>Tracheophyta</taxon>
        <taxon>Spermatophyta</taxon>
        <taxon>Magnoliopsida</taxon>
        <taxon>Liliopsida</taxon>
        <taxon>Poales</taxon>
        <taxon>Poaceae</taxon>
        <taxon>PACMAD clade</taxon>
        <taxon>Panicoideae</taxon>
        <taxon>Panicodae</taxon>
        <taxon>Paniceae</taxon>
        <taxon>Anthephorinae</taxon>
        <taxon>Digitaria</taxon>
    </lineage>
</organism>
<dbReference type="OrthoDB" id="619536at2759"/>
<dbReference type="FunFam" id="3.30.559.10:FF:000021">
    <property type="entry name" value="O-acyltransferase WSD1"/>
    <property type="match status" value="1"/>
</dbReference>
<evidence type="ECO:0000256" key="3">
    <source>
        <dbReference type="ARBA" id="ARBA00004771"/>
    </source>
</evidence>
<keyword evidence="5" id="KW-0808">Transferase</keyword>
<evidence type="ECO:0000256" key="10">
    <source>
        <dbReference type="ARBA" id="ARBA00048109"/>
    </source>
</evidence>
<evidence type="ECO:0008006" key="16">
    <source>
        <dbReference type="Google" id="ProtNLM"/>
    </source>
</evidence>
<evidence type="ECO:0000256" key="11">
    <source>
        <dbReference type="SAM" id="MobiDB-lite"/>
    </source>
</evidence>
<dbReference type="SUPFAM" id="SSF52777">
    <property type="entry name" value="CoA-dependent acyltransferases"/>
    <property type="match status" value="1"/>
</dbReference>
<dbReference type="Pfam" id="PF06974">
    <property type="entry name" value="WS_DGAT_C"/>
    <property type="match status" value="1"/>
</dbReference>
<gene>
    <name evidence="14" type="ORF">HU200_007710</name>
</gene>
<dbReference type="InterPro" id="IPR023213">
    <property type="entry name" value="CAT-like_dom_sf"/>
</dbReference>
<comment type="similarity">
    <text evidence="8">In the N-terminal section; belongs to the long-chain O-acyltransferase family.</text>
</comment>